<dbReference type="GO" id="GO:0005829">
    <property type="term" value="C:cytosol"/>
    <property type="evidence" value="ECO:0007669"/>
    <property type="project" value="TreeGrafter"/>
</dbReference>
<dbReference type="InterPro" id="IPR027417">
    <property type="entry name" value="P-loop_NTPase"/>
</dbReference>
<feature type="domain" description="DEAD-box RNA helicase Q" evidence="11">
    <location>
        <begin position="41"/>
        <end position="69"/>
    </location>
</feature>
<dbReference type="Pfam" id="PF03880">
    <property type="entry name" value="DbpA"/>
    <property type="match status" value="1"/>
</dbReference>
<dbReference type="Gene3D" id="3.40.50.300">
    <property type="entry name" value="P-loop containing nucleotide triphosphate hydrolases"/>
    <property type="match status" value="2"/>
</dbReference>
<dbReference type="AlphaFoldDB" id="A0A419VXD2"/>
<dbReference type="PROSITE" id="PS51192">
    <property type="entry name" value="HELICASE_ATP_BIND_1"/>
    <property type="match status" value="1"/>
</dbReference>
<keyword evidence="3 7" id="KW-0378">Hydrolase</keyword>
<dbReference type="SMART" id="SM00487">
    <property type="entry name" value="DEXDc"/>
    <property type="match status" value="1"/>
</dbReference>
<dbReference type="InterPro" id="IPR001650">
    <property type="entry name" value="Helicase_C-like"/>
</dbReference>
<dbReference type="PROSITE" id="PS00039">
    <property type="entry name" value="DEAD_ATP_HELICASE"/>
    <property type="match status" value="1"/>
</dbReference>
<dbReference type="PANTHER" id="PTHR47963:SF8">
    <property type="entry name" value="ATP-DEPENDENT RNA HELICASE DEAD"/>
    <property type="match status" value="1"/>
</dbReference>
<feature type="region of interest" description="Disordered" evidence="8">
    <location>
        <begin position="574"/>
        <end position="607"/>
    </location>
</feature>
<reference evidence="12 13" key="1">
    <citation type="submission" date="2018-09" db="EMBL/GenBank/DDBJ databases">
        <title>Genomic Encyclopedia of Archaeal and Bacterial Type Strains, Phase II (KMG-II): from individual species to whole genera.</title>
        <authorList>
            <person name="Goeker M."/>
        </authorList>
    </citation>
    <scope>NUCLEOTIDE SEQUENCE [LARGE SCALE GENOMIC DNA]</scope>
    <source>
        <strain evidence="12 13">DSM 27148</strain>
    </source>
</reference>
<dbReference type="Proteomes" id="UP000283387">
    <property type="component" value="Unassembled WGS sequence"/>
</dbReference>
<keyword evidence="2 7" id="KW-0547">Nucleotide-binding</keyword>
<proteinExistence type="inferred from homology"/>
<organism evidence="12 13">
    <name type="scientific">Mangrovibacterium diazotrophicum</name>
    <dbReference type="NCBI Taxonomy" id="1261403"/>
    <lineage>
        <taxon>Bacteria</taxon>
        <taxon>Pseudomonadati</taxon>
        <taxon>Bacteroidota</taxon>
        <taxon>Bacteroidia</taxon>
        <taxon>Marinilabiliales</taxon>
        <taxon>Prolixibacteraceae</taxon>
        <taxon>Mangrovibacterium</taxon>
    </lineage>
</organism>
<comment type="similarity">
    <text evidence="7">Belongs to the DEAD box helicase family.</text>
</comment>
<evidence type="ECO:0000256" key="3">
    <source>
        <dbReference type="ARBA" id="ARBA00022801"/>
    </source>
</evidence>
<dbReference type="InterPro" id="IPR005580">
    <property type="entry name" value="DbpA/CsdA_RNA-bd_dom"/>
</dbReference>
<dbReference type="InterPro" id="IPR012677">
    <property type="entry name" value="Nucleotide-bd_a/b_plait_sf"/>
</dbReference>
<accession>A0A419VXD2</accession>
<dbReference type="PANTHER" id="PTHR47963">
    <property type="entry name" value="DEAD-BOX ATP-DEPENDENT RNA HELICASE 47, MITOCHONDRIAL"/>
    <property type="match status" value="1"/>
</dbReference>
<evidence type="ECO:0000256" key="2">
    <source>
        <dbReference type="ARBA" id="ARBA00022741"/>
    </source>
</evidence>
<dbReference type="GO" id="GO:0033592">
    <property type="term" value="F:RNA strand annealing activity"/>
    <property type="evidence" value="ECO:0007669"/>
    <property type="project" value="TreeGrafter"/>
</dbReference>
<dbReference type="Pfam" id="PF00270">
    <property type="entry name" value="DEAD"/>
    <property type="match status" value="1"/>
</dbReference>
<feature type="domain" description="Helicase ATP-binding" evidence="9">
    <location>
        <begin position="73"/>
        <end position="244"/>
    </location>
</feature>
<dbReference type="InterPro" id="IPR011545">
    <property type="entry name" value="DEAD/DEAH_box_helicase_dom"/>
</dbReference>
<comment type="caution">
    <text evidence="12">The sequence shown here is derived from an EMBL/GenBank/DDBJ whole genome shotgun (WGS) entry which is preliminary data.</text>
</comment>
<evidence type="ECO:0000256" key="7">
    <source>
        <dbReference type="RuleBase" id="RU000492"/>
    </source>
</evidence>
<gene>
    <name evidence="12" type="ORF">BC643_3747</name>
</gene>
<feature type="domain" description="Helicase C-terminal" evidence="10">
    <location>
        <begin position="274"/>
        <end position="424"/>
    </location>
</feature>
<evidence type="ECO:0000256" key="6">
    <source>
        <dbReference type="PROSITE-ProRule" id="PRU00552"/>
    </source>
</evidence>
<protein>
    <recommendedName>
        <fullName evidence="1">RNA helicase</fullName>
        <ecNumber evidence="1">3.6.4.13</ecNumber>
    </recommendedName>
</protein>
<evidence type="ECO:0000313" key="12">
    <source>
        <dbReference type="EMBL" id="RKD87740.1"/>
    </source>
</evidence>
<sequence length="607" mass="69006">MHPQFFRHRWQGGYCEVKFLSSVLLGEKVRIALQLIKNRKMTFEETGLKPELLSAISEMGFQQPTPIQEKTIPHLLENDNDLVALAQTGTGKTAAFGLPLLHNVDLSNSSVQALVLCPTRELCLQISRDLESFSKYMKGFTNIAVYGGADIGKQIRELRRGGQIVVGTPGRVHDLIRRNVLDVSAIRWLVLDEADEMLTMGFKEEMDAILANTPAIKQTLLFSATMPAEIAEMSGKYLHNPEELSVGRRNQGSDNVEHHYYVVHAKDKYATLKRIADNYPNCYAIVFCRTRMETREVAEKFMADGYNADALHGDLSQAQRDQVMARFRSKNLQMLVATDVAARGLDVNELTHVINYSLPDDPEVYIHRSGRTGRAGKKGISVSILHMRETGKMRQIENVSNKRFQRKQVPGGEEICEVQLMHLIDKVVAVEVDDNRIDPYLEAIKDKFEGLNSDEILKRFVSVEFNRFLEYYRDAPDLNIKERETHGRESRVGRSGDRVKFSRMFINAGKKQNLNASRLLGMINDSLRKKNIEIGKIDIQRKFSFFEIDSRFEGELVKAMSRVSLDGQSVKVDRVTGEGPAGFDRSRGRKRDFSGSNNNNFNRKRQR</sequence>
<dbReference type="CDD" id="cd12252">
    <property type="entry name" value="RRM_DbpA"/>
    <property type="match status" value="1"/>
</dbReference>
<dbReference type="Gene3D" id="3.30.70.330">
    <property type="match status" value="1"/>
</dbReference>
<evidence type="ECO:0000256" key="1">
    <source>
        <dbReference type="ARBA" id="ARBA00012552"/>
    </source>
</evidence>
<name>A0A419VXD2_9BACT</name>
<evidence type="ECO:0000256" key="5">
    <source>
        <dbReference type="ARBA" id="ARBA00022840"/>
    </source>
</evidence>
<dbReference type="Pfam" id="PF00271">
    <property type="entry name" value="Helicase_C"/>
    <property type="match status" value="1"/>
</dbReference>
<dbReference type="SMART" id="SM00490">
    <property type="entry name" value="HELICc"/>
    <property type="match status" value="1"/>
</dbReference>
<keyword evidence="5 7" id="KW-0067">ATP-binding</keyword>
<dbReference type="CDD" id="cd00268">
    <property type="entry name" value="DEADc"/>
    <property type="match status" value="1"/>
</dbReference>
<dbReference type="PROSITE" id="PS51195">
    <property type="entry name" value="Q_MOTIF"/>
    <property type="match status" value="1"/>
</dbReference>
<dbReference type="InterPro" id="IPR000629">
    <property type="entry name" value="RNA-helicase_DEAD-box_CS"/>
</dbReference>
<dbReference type="InterPro" id="IPR050547">
    <property type="entry name" value="DEAD_box_RNA_helicases"/>
</dbReference>
<dbReference type="CDD" id="cd18787">
    <property type="entry name" value="SF2_C_DEAD"/>
    <property type="match status" value="1"/>
</dbReference>
<dbReference type="SUPFAM" id="SSF52540">
    <property type="entry name" value="P-loop containing nucleoside triphosphate hydrolases"/>
    <property type="match status" value="1"/>
</dbReference>
<dbReference type="GO" id="GO:0003724">
    <property type="term" value="F:RNA helicase activity"/>
    <property type="evidence" value="ECO:0007669"/>
    <property type="project" value="UniProtKB-EC"/>
</dbReference>
<dbReference type="EC" id="3.6.4.13" evidence="1"/>
<dbReference type="InterPro" id="IPR014014">
    <property type="entry name" value="RNA_helicase_DEAD_Q_motif"/>
</dbReference>
<keyword evidence="13" id="KW-1185">Reference proteome</keyword>
<evidence type="ECO:0000259" key="10">
    <source>
        <dbReference type="PROSITE" id="PS51194"/>
    </source>
</evidence>
<dbReference type="GO" id="GO:0016787">
    <property type="term" value="F:hydrolase activity"/>
    <property type="evidence" value="ECO:0007669"/>
    <property type="project" value="UniProtKB-KW"/>
</dbReference>
<dbReference type="PROSITE" id="PS51194">
    <property type="entry name" value="HELICASE_CTER"/>
    <property type="match status" value="1"/>
</dbReference>
<evidence type="ECO:0000259" key="9">
    <source>
        <dbReference type="PROSITE" id="PS51192"/>
    </source>
</evidence>
<evidence type="ECO:0000259" key="11">
    <source>
        <dbReference type="PROSITE" id="PS51195"/>
    </source>
</evidence>
<evidence type="ECO:0000313" key="13">
    <source>
        <dbReference type="Proteomes" id="UP000283387"/>
    </source>
</evidence>
<dbReference type="GO" id="GO:0009409">
    <property type="term" value="P:response to cold"/>
    <property type="evidence" value="ECO:0007669"/>
    <property type="project" value="TreeGrafter"/>
</dbReference>
<dbReference type="InterPro" id="IPR044742">
    <property type="entry name" value="DEAD/DEAH_RhlB"/>
</dbReference>
<evidence type="ECO:0000256" key="8">
    <source>
        <dbReference type="SAM" id="MobiDB-lite"/>
    </source>
</evidence>
<dbReference type="GO" id="GO:0005524">
    <property type="term" value="F:ATP binding"/>
    <property type="evidence" value="ECO:0007669"/>
    <property type="project" value="UniProtKB-KW"/>
</dbReference>
<evidence type="ECO:0000256" key="4">
    <source>
        <dbReference type="ARBA" id="ARBA00022806"/>
    </source>
</evidence>
<dbReference type="EMBL" id="RAPN01000003">
    <property type="protein sequence ID" value="RKD87740.1"/>
    <property type="molecule type" value="Genomic_DNA"/>
</dbReference>
<dbReference type="GO" id="GO:0005840">
    <property type="term" value="C:ribosome"/>
    <property type="evidence" value="ECO:0007669"/>
    <property type="project" value="TreeGrafter"/>
</dbReference>
<keyword evidence="4 7" id="KW-0347">Helicase</keyword>
<dbReference type="InterPro" id="IPR014001">
    <property type="entry name" value="Helicase_ATP-bd"/>
</dbReference>
<feature type="short sequence motif" description="Q motif" evidence="6">
    <location>
        <begin position="41"/>
        <end position="69"/>
    </location>
</feature>